<dbReference type="Gene3D" id="3.50.30.60">
    <property type="entry name" value="LD-carboxypeptidase A C-terminal domain-like"/>
    <property type="match status" value="1"/>
</dbReference>
<sequence length="350" mass="38482">MGIGRRIIRPGALQRGDAIGIFTPSYPAHVVFRDKYLHGREALRALGFRVVEGELTAKAVAEGYRSGSPEERAREFMDLVTNPEVRALIATIGGSNSSSLLGYIDFERVRACPKIICGYSDVTALHMALLTQSGLSTFYGPAVVPSFGDWPRVDEHTLGSFLDATGRHTDGARTLLCPPRWSDHFRDAKTSEWCTVPRRYEPNAGWRALVAGCAEGPAIVANLNTLLTLAGTRYFPPLRGAVLILEQMDCRLSREERQLRQLEAMGALDDIAALVIGKPETYESEDAPFAYDDLLLEVLGPRRGYPVVTSFDCSHTVPMLTIAQMCRLRVRADPGDGVEVTACEPMVEVR</sequence>
<dbReference type="PANTHER" id="PTHR30237:SF5">
    <property type="entry name" value="CARBOXYPEPTIDASE VC_A0337-RELATED"/>
    <property type="match status" value="1"/>
</dbReference>
<dbReference type="GO" id="GO:0016787">
    <property type="term" value="F:hydrolase activity"/>
    <property type="evidence" value="ECO:0007669"/>
    <property type="project" value="UniProtKB-KW"/>
</dbReference>
<organism evidence="6 7">
    <name type="scientific">Sorangium cellulosum</name>
    <name type="common">Polyangium cellulosum</name>
    <dbReference type="NCBI Taxonomy" id="56"/>
    <lineage>
        <taxon>Bacteria</taxon>
        <taxon>Pseudomonadati</taxon>
        <taxon>Myxococcota</taxon>
        <taxon>Polyangia</taxon>
        <taxon>Polyangiales</taxon>
        <taxon>Polyangiaceae</taxon>
        <taxon>Sorangium</taxon>
    </lineage>
</organism>
<dbReference type="SUPFAM" id="SSF52317">
    <property type="entry name" value="Class I glutamine amidotransferase-like"/>
    <property type="match status" value="1"/>
</dbReference>
<evidence type="ECO:0000313" key="7">
    <source>
        <dbReference type="Proteomes" id="UP000075635"/>
    </source>
</evidence>
<dbReference type="InterPro" id="IPR027461">
    <property type="entry name" value="Carboxypeptidase_A_C_sf"/>
</dbReference>
<evidence type="ECO:0000259" key="5">
    <source>
        <dbReference type="Pfam" id="PF17676"/>
    </source>
</evidence>
<keyword evidence="2" id="KW-0378">Hydrolase</keyword>
<feature type="active site" description="Charge relay system" evidence="3">
    <location>
        <position position="315"/>
    </location>
</feature>
<proteinExistence type="inferred from homology"/>
<name>A0A150RE69_SORCE</name>
<protein>
    <recommendedName>
        <fullName evidence="8">LD-carboxypeptidase</fullName>
    </recommendedName>
</protein>
<dbReference type="EMBL" id="JEMB01002781">
    <property type="protein sequence ID" value="KYF78471.1"/>
    <property type="molecule type" value="Genomic_DNA"/>
</dbReference>
<feature type="domain" description="LD-carboxypeptidase C-terminal" evidence="5">
    <location>
        <begin position="215"/>
        <end position="323"/>
    </location>
</feature>
<reference evidence="6 7" key="1">
    <citation type="submission" date="2014-02" db="EMBL/GenBank/DDBJ databases">
        <title>The small core and large imbalanced accessory genome model reveals a collaborative survival strategy of Sorangium cellulosum strains in nature.</title>
        <authorList>
            <person name="Han K."/>
            <person name="Peng R."/>
            <person name="Blom J."/>
            <person name="Li Y.-Z."/>
        </authorList>
    </citation>
    <scope>NUCLEOTIDE SEQUENCE [LARGE SCALE GENOMIC DNA]</scope>
    <source>
        <strain evidence="6 7">So0011-07</strain>
    </source>
</reference>
<dbReference type="Proteomes" id="UP000075635">
    <property type="component" value="Unassembled WGS sequence"/>
</dbReference>
<comment type="similarity">
    <text evidence="1">Belongs to the peptidase S66 family.</text>
</comment>
<dbReference type="AlphaFoldDB" id="A0A150RE69"/>
<dbReference type="Pfam" id="PF02016">
    <property type="entry name" value="Peptidase_S66"/>
    <property type="match status" value="1"/>
</dbReference>
<dbReference type="Gene3D" id="3.40.50.10740">
    <property type="entry name" value="Class I glutamine amidotransferase-like"/>
    <property type="match status" value="1"/>
</dbReference>
<dbReference type="InterPro" id="IPR029062">
    <property type="entry name" value="Class_I_gatase-like"/>
</dbReference>
<dbReference type="PIRSF" id="PIRSF028757">
    <property type="entry name" value="LD-carboxypeptidase"/>
    <property type="match status" value="1"/>
</dbReference>
<dbReference type="InterPro" id="IPR040921">
    <property type="entry name" value="Peptidase_S66C"/>
</dbReference>
<dbReference type="PANTHER" id="PTHR30237">
    <property type="entry name" value="MURAMOYLTETRAPEPTIDE CARBOXYPEPTIDASE"/>
    <property type="match status" value="1"/>
</dbReference>
<evidence type="ECO:0000313" key="6">
    <source>
        <dbReference type="EMBL" id="KYF78471.1"/>
    </source>
</evidence>
<dbReference type="Pfam" id="PF17676">
    <property type="entry name" value="Peptidase_S66C"/>
    <property type="match status" value="1"/>
</dbReference>
<evidence type="ECO:0000256" key="2">
    <source>
        <dbReference type="ARBA" id="ARBA00022801"/>
    </source>
</evidence>
<evidence type="ECO:0000256" key="1">
    <source>
        <dbReference type="ARBA" id="ARBA00010233"/>
    </source>
</evidence>
<evidence type="ECO:0008006" key="8">
    <source>
        <dbReference type="Google" id="ProtNLM"/>
    </source>
</evidence>
<dbReference type="InterPro" id="IPR040449">
    <property type="entry name" value="Peptidase_S66_N"/>
</dbReference>
<evidence type="ECO:0000259" key="4">
    <source>
        <dbReference type="Pfam" id="PF02016"/>
    </source>
</evidence>
<feature type="domain" description="LD-carboxypeptidase N-terminal" evidence="4">
    <location>
        <begin position="19"/>
        <end position="140"/>
    </location>
</feature>
<feature type="active site" description="Charge relay system" evidence="3">
    <location>
        <position position="246"/>
    </location>
</feature>
<gene>
    <name evidence="6" type="ORF">BE17_00795</name>
</gene>
<dbReference type="InterPro" id="IPR003507">
    <property type="entry name" value="S66_fam"/>
</dbReference>
<feature type="active site" description="Nucleophile" evidence="3">
    <location>
        <position position="120"/>
    </location>
</feature>
<accession>A0A150RE69</accession>
<evidence type="ECO:0000256" key="3">
    <source>
        <dbReference type="PIRSR" id="PIRSR028757-1"/>
    </source>
</evidence>
<comment type="caution">
    <text evidence="6">The sequence shown here is derived from an EMBL/GenBank/DDBJ whole genome shotgun (WGS) entry which is preliminary data.</text>
</comment>
<dbReference type="InterPro" id="IPR027478">
    <property type="entry name" value="LdcA_N"/>
</dbReference>
<dbReference type="CDD" id="cd07062">
    <property type="entry name" value="Peptidase_S66_mccF_like"/>
    <property type="match status" value="1"/>
</dbReference>
<dbReference type="SUPFAM" id="SSF141986">
    <property type="entry name" value="LD-carboxypeptidase A C-terminal domain-like"/>
    <property type="match status" value="1"/>
</dbReference>